<evidence type="ECO:0000313" key="10">
    <source>
        <dbReference type="Proteomes" id="UP001162734"/>
    </source>
</evidence>
<dbReference type="NCBIfam" id="NF008134">
    <property type="entry name" value="PRK10882.1"/>
    <property type="match status" value="1"/>
</dbReference>
<evidence type="ECO:0000256" key="2">
    <source>
        <dbReference type="ARBA" id="ARBA00022485"/>
    </source>
</evidence>
<sequence>MRISRRSLLKGAAAAGAAGAVTALAGKAEASEHESKHRPDAVGMLYDSTLCVGCRACVTKCKEANQLPVDQSAMQGTEKAVYDAPSDLNGQTKNIIKVFKDGERFAFMKQQCMHCVEPSCVSVCMMGALHKEGEGTRSFEGENKGTGIVVYDKYTCVGCRYCQIACSFNVPKFEWFDPLPRIVKCELCKHRADKNKTGPLAVANPACCEVCPREAVIYGKREELLAIAKKRIAADPKRYNAKVYGEKEGGGTQVLYLAPASVSFQELGLPELPEHSAASFSEHVSHTPYLHGVTPIALYATAAFLIHRNKKKEEEAEHHEEGK</sequence>
<dbReference type="Gene3D" id="3.30.70.20">
    <property type="match status" value="2"/>
</dbReference>
<feature type="signal peptide" evidence="7">
    <location>
        <begin position="1"/>
        <end position="25"/>
    </location>
</feature>
<dbReference type="PANTHER" id="PTHR43545">
    <property type="entry name" value="FORMATE DEHYDROGENASE, NITRATE-INDUCIBLE, IRON-SULFUR SUBUNIT"/>
    <property type="match status" value="1"/>
</dbReference>
<dbReference type="RefSeq" id="WP_248340864.1">
    <property type="nucleotide sequence ID" value="NZ_AP025592.1"/>
</dbReference>
<dbReference type="InterPro" id="IPR006311">
    <property type="entry name" value="TAT_signal"/>
</dbReference>
<dbReference type="InterPro" id="IPR017896">
    <property type="entry name" value="4Fe4S_Fe-S-bd"/>
</dbReference>
<dbReference type="PANTHER" id="PTHR43545:SF1">
    <property type="entry name" value="HYDROGENASE-2 OPERON PROTEIN HYBA"/>
    <property type="match status" value="1"/>
</dbReference>
<dbReference type="SUPFAM" id="SSF54862">
    <property type="entry name" value="4Fe-4S ferredoxins"/>
    <property type="match status" value="1"/>
</dbReference>
<evidence type="ECO:0000256" key="6">
    <source>
        <dbReference type="ARBA" id="ARBA00023014"/>
    </source>
</evidence>
<feature type="domain" description="4Fe-4S ferredoxin-type" evidence="8">
    <location>
        <begin position="147"/>
        <end position="176"/>
    </location>
</feature>
<accession>A0ABM7XBC5</accession>
<reference evidence="10" key="1">
    <citation type="journal article" date="2022" name="Int. J. Syst. Evol. Microbiol.">
        <title>Anaeromyxobacter oryzae sp. nov., Anaeromyxobacter diazotrophicus sp. nov. and Anaeromyxobacter paludicola sp. nov., isolated from paddy soils.</title>
        <authorList>
            <person name="Itoh H."/>
            <person name="Xu Z."/>
            <person name="Mise K."/>
            <person name="Masuda Y."/>
            <person name="Ushijima N."/>
            <person name="Hayakawa C."/>
            <person name="Shiratori Y."/>
            <person name="Senoo K."/>
        </authorList>
    </citation>
    <scope>NUCLEOTIDE SEQUENCE [LARGE SCALE GENOMIC DNA]</scope>
    <source>
        <strain evidence="10">Red630</strain>
    </source>
</reference>
<dbReference type="InterPro" id="IPR019546">
    <property type="entry name" value="TAT_signal_bac_arc"/>
</dbReference>
<evidence type="ECO:0000256" key="3">
    <source>
        <dbReference type="ARBA" id="ARBA00022723"/>
    </source>
</evidence>
<proteinExistence type="predicted"/>
<dbReference type="Proteomes" id="UP001162734">
    <property type="component" value="Chromosome"/>
</dbReference>
<dbReference type="PROSITE" id="PS51379">
    <property type="entry name" value="4FE4S_FER_2"/>
    <property type="match status" value="2"/>
</dbReference>
<keyword evidence="10" id="KW-1185">Reference proteome</keyword>
<dbReference type="NCBIfam" id="TIGR01409">
    <property type="entry name" value="TAT_signal_seq"/>
    <property type="match status" value="1"/>
</dbReference>
<feature type="domain" description="4Fe-4S ferredoxin-type" evidence="8">
    <location>
        <begin position="42"/>
        <end position="72"/>
    </location>
</feature>
<keyword evidence="7" id="KW-0732">Signal</keyword>
<organism evidence="9 10">
    <name type="scientific">Anaeromyxobacter paludicola</name>
    <dbReference type="NCBI Taxonomy" id="2918171"/>
    <lineage>
        <taxon>Bacteria</taxon>
        <taxon>Pseudomonadati</taxon>
        <taxon>Myxococcota</taxon>
        <taxon>Myxococcia</taxon>
        <taxon>Myxococcales</taxon>
        <taxon>Cystobacterineae</taxon>
        <taxon>Anaeromyxobacteraceae</taxon>
        <taxon>Anaeromyxobacter</taxon>
    </lineage>
</organism>
<dbReference type="Pfam" id="PF10518">
    <property type="entry name" value="TAT_signal"/>
    <property type="match status" value="1"/>
</dbReference>
<comment type="subcellular location">
    <subcellularLocation>
        <location evidence="1">Cell envelope</location>
    </subcellularLocation>
</comment>
<dbReference type="PROSITE" id="PS51318">
    <property type="entry name" value="TAT"/>
    <property type="match status" value="1"/>
</dbReference>
<gene>
    <name evidence="9" type="primary">hybA</name>
    <name evidence="9" type="ORF">AMPC_22730</name>
</gene>
<protein>
    <submittedName>
        <fullName evidence="9">Hydrogenase</fullName>
    </submittedName>
</protein>
<keyword evidence="2" id="KW-0004">4Fe-4S</keyword>
<feature type="chain" id="PRO_5045985197" evidence="7">
    <location>
        <begin position="26"/>
        <end position="323"/>
    </location>
</feature>
<dbReference type="Pfam" id="PF13247">
    <property type="entry name" value="Fer4_11"/>
    <property type="match status" value="1"/>
</dbReference>
<evidence type="ECO:0000256" key="7">
    <source>
        <dbReference type="SAM" id="SignalP"/>
    </source>
</evidence>
<evidence type="ECO:0000256" key="1">
    <source>
        <dbReference type="ARBA" id="ARBA00004196"/>
    </source>
</evidence>
<evidence type="ECO:0000313" key="9">
    <source>
        <dbReference type="EMBL" id="BDG09160.1"/>
    </source>
</evidence>
<dbReference type="EMBL" id="AP025592">
    <property type="protein sequence ID" value="BDG09160.1"/>
    <property type="molecule type" value="Genomic_DNA"/>
</dbReference>
<name>A0ABM7XBC5_9BACT</name>
<keyword evidence="5" id="KW-0408">Iron</keyword>
<keyword evidence="3" id="KW-0479">Metal-binding</keyword>
<dbReference type="InterPro" id="IPR051555">
    <property type="entry name" value="FDH_Electron_Transfer_Unit"/>
</dbReference>
<keyword evidence="4" id="KW-0677">Repeat</keyword>
<dbReference type="CDD" id="cd10561">
    <property type="entry name" value="HybA_like"/>
    <property type="match status" value="1"/>
</dbReference>
<evidence type="ECO:0000259" key="8">
    <source>
        <dbReference type="PROSITE" id="PS51379"/>
    </source>
</evidence>
<evidence type="ECO:0000256" key="5">
    <source>
        <dbReference type="ARBA" id="ARBA00023004"/>
    </source>
</evidence>
<keyword evidence="6" id="KW-0411">Iron-sulfur</keyword>
<evidence type="ECO:0000256" key="4">
    <source>
        <dbReference type="ARBA" id="ARBA00022737"/>
    </source>
</evidence>